<sequence length="224" mass="25093">MLSPRCSSAAPSRCARPSRRLNVARRLPAYMSPMSPHEPHEPHEPHVPNPMYPTCTQRHLPRLKTRLAMLGPRPSPLQPKRQPQDQALVSRHSSLEPTELQSRLLLRLALRVWKSADRMAKNQPRHCHAPLAPVMPQLHLILATPLAAFPHPAAPPHRHIHISSMLLYPHCFARAPNINEASTSQWQITTSATGPPKPLVPNGTCLDCHLHVYCCFMKLLPLGS</sequence>
<keyword evidence="3" id="KW-1185">Reference proteome</keyword>
<feature type="region of interest" description="Disordered" evidence="1">
    <location>
        <begin position="69"/>
        <end position="94"/>
    </location>
</feature>
<feature type="compositionally biased region" description="Polar residues" evidence="1">
    <location>
        <begin position="84"/>
        <end position="94"/>
    </location>
</feature>
<organism evidence="2 3">
    <name type="scientific">Ophiocordyceps australis</name>
    <dbReference type="NCBI Taxonomy" id="1399860"/>
    <lineage>
        <taxon>Eukaryota</taxon>
        <taxon>Fungi</taxon>
        <taxon>Dikarya</taxon>
        <taxon>Ascomycota</taxon>
        <taxon>Pezizomycotina</taxon>
        <taxon>Sordariomycetes</taxon>
        <taxon>Hypocreomycetidae</taxon>
        <taxon>Hypocreales</taxon>
        <taxon>Ophiocordycipitaceae</taxon>
        <taxon>Ophiocordyceps</taxon>
    </lineage>
</organism>
<dbReference type="Proteomes" id="UP000226192">
    <property type="component" value="Unassembled WGS sequence"/>
</dbReference>
<accession>A0A2C5YA50</accession>
<feature type="region of interest" description="Disordered" evidence="1">
    <location>
        <begin position="1"/>
        <end position="56"/>
    </location>
</feature>
<evidence type="ECO:0000256" key="1">
    <source>
        <dbReference type="SAM" id="MobiDB-lite"/>
    </source>
</evidence>
<feature type="compositionally biased region" description="Basic and acidic residues" evidence="1">
    <location>
        <begin position="37"/>
        <end position="46"/>
    </location>
</feature>
<gene>
    <name evidence="2" type="ORF">CDD81_5007</name>
</gene>
<dbReference type="EMBL" id="NJET01000036">
    <property type="protein sequence ID" value="PHH64132.1"/>
    <property type="molecule type" value="Genomic_DNA"/>
</dbReference>
<feature type="compositionally biased region" description="Low complexity" evidence="1">
    <location>
        <begin position="1"/>
        <end position="15"/>
    </location>
</feature>
<name>A0A2C5YA50_9HYPO</name>
<comment type="caution">
    <text evidence="2">The sequence shown here is derived from an EMBL/GenBank/DDBJ whole genome shotgun (WGS) entry which is preliminary data.</text>
</comment>
<dbReference type="AlphaFoldDB" id="A0A2C5YA50"/>
<evidence type="ECO:0000313" key="2">
    <source>
        <dbReference type="EMBL" id="PHH64132.1"/>
    </source>
</evidence>
<reference evidence="2 3" key="1">
    <citation type="submission" date="2017-06" db="EMBL/GenBank/DDBJ databases">
        <title>Ant-infecting Ophiocordyceps genomes reveal a high diversity of potential behavioral manipulation genes and a possible major role for enterotoxins.</title>
        <authorList>
            <person name="De Bekker C."/>
            <person name="Evans H.C."/>
            <person name="Brachmann A."/>
            <person name="Hughes D.P."/>
        </authorList>
    </citation>
    <scope>NUCLEOTIDE SEQUENCE [LARGE SCALE GENOMIC DNA]</scope>
    <source>
        <strain evidence="2 3">Map64</strain>
    </source>
</reference>
<proteinExistence type="predicted"/>
<evidence type="ECO:0000313" key="3">
    <source>
        <dbReference type="Proteomes" id="UP000226192"/>
    </source>
</evidence>
<protein>
    <submittedName>
        <fullName evidence="2">Uncharacterized protein</fullName>
    </submittedName>
</protein>